<keyword evidence="1" id="KW-0732">Signal</keyword>
<evidence type="ECO:0000256" key="1">
    <source>
        <dbReference type="SAM" id="SignalP"/>
    </source>
</evidence>
<protein>
    <submittedName>
        <fullName evidence="2">Uncharacterized protein</fullName>
    </submittedName>
</protein>
<feature type="signal peptide" evidence="1">
    <location>
        <begin position="1"/>
        <end position="24"/>
    </location>
</feature>
<keyword evidence="3" id="KW-1185">Reference proteome</keyword>
<feature type="chain" id="PRO_5020368449" evidence="1">
    <location>
        <begin position="25"/>
        <end position="180"/>
    </location>
</feature>
<sequence>MKKVFNVCIAIGILVLISCNSSSAYKEEMTSLNESWKGATEEVTAFSQEAEKDLNSWKEMYDGMYGDSGSGMEGISEEKKKTLDSLDAVCRRHGDKYRLINQELSELKTSWEQNSQVLSQLNEALENNGLTEEQAKIIPQLNSQVTTAKEQVTIWKSQLEAVKGECEATCQEFANRVKEE</sequence>
<dbReference type="Proteomes" id="UP000305939">
    <property type="component" value="Unassembled WGS sequence"/>
</dbReference>
<evidence type="ECO:0000313" key="2">
    <source>
        <dbReference type="EMBL" id="THD66474.1"/>
    </source>
</evidence>
<dbReference type="EMBL" id="SSMC01000003">
    <property type="protein sequence ID" value="THD66474.1"/>
    <property type="molecule type" value="Genomic_DNA"/>
</dbReference>
<comment type="caution">
    <text evidence="2">The sequence shown here is derived from an EMBL/GenBank/DDBJ whole genome shotgun (WGS) entry which is preliminary data.</text>
</comment>
<dbReference type="RefSeq" id="WP_136336546.1">
    <property type="nucleotide sequence ID" value="NZ_QXMP01000006.1"/>
</dbReference>
<reference evidence="2 3" key="1">
    <citation type="submission" date="2019-04" db="EMBL/GenBank/DDBJ databases">
        <title>Draft genome sequence of Robertkochia marina CC-AMO-30D.</title>
        <authorList>
            <person name="Hameed A."/>
            <person name="Lin S.-Y."/>
            <person name="Shahina M."/>
            <person name="Lai W.-A."/>
            <person name="Young C.-C."/>
        </authorList>
    </citation>
    <scope>NUCLEOTIDE SEQUENCE [LARGE SCALE GENOMIC DNA]</scope>
    <source>
        <strain evidence="2 3">CC-AMO-30D</strain>
    </source>
</reference>
<gene>
    <name evidence="2" type="ORF">E7Z59_11780</name>
</gene>
<proteinExistence type="predicted"/>
<organism evidence="2 3">
    <name type="scientific">Robertkochia marina</name>
    <dbReference type="NCBI Taxonomy" id="1227945"/>
    <lineage>
        <taxon>Bacteria</taxon>
        <taxon>Pseudomonadati</taxon>
        <taxon>Bacteroidota</taxon>
        <taxon>Flavobacteriia</taxon>
        <taxon>Flavobacteriales</taxon>
        <taxon>Flavobacteriaceae</taxon>
        <taxon>Robertkochia</taxon>
    </lineage>
</organism>
<accession>A0A4V3UXY8</accession>
<dbReference type="PROSITE" id="PS51257">
    <property type="entry name" value="PROKAR_LIPOPROTEIN"/>
    <property type="match status" value="1"/>
</dbReference>
<dbReference type="AlphaFoldDB" id="A0A4V3UXY8"/>
<name>A0A4V3UXY8_9FLAO</name>
<evidence type="ECO:0000313" key="3">
    <source>
        <dbReference type="Proteomes" id="UP000305939"/>
    </source>
</evidence>